<name>A0A6G7Y5M6_9ACTN</name>
<feature type="transmembrane region" description="Helical" evidence="1">
    <location>
        <begin position="195"/>
        <end position="218"/>
    </location>
</feature>
<organism evidence="2 3">
    <name type="scientific">Propioniciclava coleopterorum</name>
    <dbReference type="NCBI Taxonomy" id="2714937"/>
    <lineage>
        <taxon>Bacteria</taxon>
        <taxon>Bacillati</taxon>
        <taxon>Actinomycetota</taxon>
        <taxon>Actinomycetes</taxon>
        <taxon>Propionibacteriales</taxon>
        <taxon>Propionibacteriaceae</taxon>
        <taxon>Propioniciclava</taxon>
    </lineage>
</organism>
<evidence type="ECO:0000313" key="2">
    <source>
        <dbReference type="EMBL" id="QIK72194.1"/>
    </source>
</evidence>
<feature type="transmembrane region" description="Helical" evidence="1">
    <location>
        <begin position="56"/>
        <end position="81"/>
    </location>
</feature>
<reference evidence="2 3" key="1">
    <citation type="submission" date="2020-03" db="EMBL/GenBank/DDBJ databases">
        <title>Propioniciclava sp. nov., isolated from Hydrophilus acuminatus.</title>
        <authorList>
            <person name="Hyun D.-W."/>
            <person name="Bae J.-W."/>
        </authorList>
    </citation>
    <scope>NUCLEOTIDE SEQUENCE [LARGE SCALE GENOMIC DNA]</scope>
    <source>
        <strain evidence="2 3">HDW11</strain>
    </source>
</reference>
<dbReference type="AlphaFoldDB" id="A0A6G7Y5M6"/>
<keyword evidence="1" id="KW-0472">Membrane</keyword>
<feature type="transmembrane region" description="Helical" evidence="1">
    <location>
        <begin position="112"/>
        <end position="130"/>
    </location>
</feature>
<feature type="transmembrane region" description="Helical" evidence="1">
    <location>
        <begin position="20"/>
        <end position="44"/>
    </location>
</feature>
<protein>
    <recommendedName>
        <fullName evidence="4">Heparan-alpha-glucosaminide N-acetyltransferase catalytic domain-containing protein</fullName>
    </recommendedName>
</protein>
<dbReference type="Proteomes" id="UP000501058">
    <property type="component" value="Chromosome"/>
</dbReference>
<keyword evidence="3" id="KW-1185">Reference proteome</keyword>
<evidence type="ECO:0008006" key="4">
    <source>
        <dbReference type="Google" id="ProtNLM"/>
    </source>
</evidence>
<feature type="transmembrane region" description="Helical" evidence="1">
    <location>
        <begin position="301"/>
        <end position="321"/>
    </location>
</feature>
<feature type="transmembrane region" description="Helical" evidence="1">
    <location>
        <begin position="158"/>
        <end position="183"/>
    </location>
</feature>
<gene>
    <name evidence="2" type="ORF">G7070_07845</name>
</gene>
<sequence>MLGMMTVHLTPLVSDDGMRPLAWIVASGNSAALFAVLAGVGVGLTTGRNHPPSGRAWTGAALNLVVRTLFIGTLGLLLGLLVDADQASIILPTYAVLFVMLVPILRASARFDLVLGLLAAVGAPLVSHVIRRTWELPGSAALASNPNLTLVDLAADPAGSLVTVMLTGTFPALTWFAYACVGLGIGRTAIGRRHVAASLLALGAALAAFASLAGWLLLDVVGGRTQLAAVASRSMSLEAYTDILVWGAGGTLPTTTRWWNAVLAPHTGTPLDLLFTLGIACGVLGACLIVGRVVARPLRPLTTLGSMPLSAYVGHLLMLQVPVLADASWLSLLVQFAILLVAAGLWRLWFSRGPLEMVLGVFTSTVKRWLPSEPPAPARG</sequence>
<accession>A0A6G7Y5M6</accession>
<keyword evidence="1" id="KW-0812">Transmembrane</keyword>
<feature type="transmembrane region" description="Helical" evidence="1">
    <location>
        <begin position="327"/>
        <end position="349"/>
    </location>
</feature>
<keyword evidence="1" id="KW-1133">Transmembrane helix</keyword>
<evidence type="ECO:0000256" key="1">
    <source>
        <dbReference type="SAM" id="Phobius"/>
    </source>
</evidence>
<evidence type="ECO:0000313" key="3">
    <source>
        <dbReference type="Proteomes" id="UP000501058"/>
    </source>
</evidence>
<dbReference type="KEGG" id="prv:G7070_07845"/>
<proteinExistence type="predicted"/>
<dbReference type="EMBL" id="CP049865">
    <property type="protein sequence ID" value="QIK72194.1"/>
    <property type="molecule type" value="Genomic_DNA"/>
</dbReference>
<feature type="transmembrane region" description="Helical" evidence="1">
    <location>
        <begin position="87"/>
        <end position="105"/>
    </location>
</feature>
<feature type="transmembrane region" description="Helical" evidence="1">
    <location>
        <begin position="273"/>
        <end position="294"/>
    </location>
</feature>